<evidence type="ECO:0000259" key="3">
    <source>
        <dbReference type="PROSITE" id="PS50075"/>
    </source>
</evidence>
<dbReference type="EMBL" id="LXQD01000153">
    <property type="protein sequence ID" value="RCJ35423.1"/>
    <property type="molecule type" value="Genomic_DNA"/>
</dbReference>
<evidence type="ECO:0000256" key="2">
    <source>
        <dbReference type="ARBA" id="ARBA00022553"/>
    </source>
</evidence>
<proteinExistence type="predicted"/>
<dbReference type="PROSITE" id="PS00012">
    <property type="entry name" value="PHOSPHOPANTETHEINE"/>
    <property type="match status" value="1"/>
</dbReference>
<dbReference type="InterPro" id="IPR036736">
    <property type="entry name" value="ACP-like_sf"/>
</dbReference>
<dbReference type="SUPFAM" id="SSF47336">
    <property type="entry name" value="ACP-like"/>
    <property type="match status" value="1"/>
</dbReference>
<feature type="domain" description="Carrier" evidence="3">
    <location>
        <begin position="12"/>
        <end position="89"/>
    </location>
</feature>
<name>A0A367RI80_9NOSO</name>
<keyword evidence="2" id="KW-0597">Phosphoprotein</keyword>
<dbReference type="GO" id="GO:0031177">
    <property type="term" value="F:phosphopantetheine binding"/>
    <property type="evidence" value="ECO:0007669"/>
    <property type="project" value="InterPro"/>
</dbReference>
<dbReference type="PROSITE" id="PS50075">
    <property type="entry name" value="CARRIER"/>
    <property type="match status" value="1"/>
</dbReference>
<comment type="caution">
    <text evidence="4">The sequence shown here is derived from an EMBL/GenBank/DDBJ whole genome shotgun (WGS) entry which is preliminary data.</text>
</comment>
<dbReference type="SMART" id="SM00823">
    <property type="entry name" value="PKS_PP"/>
    <property type="match status" value="1"/>
</dbReference>
<dbReference type="InterPro" id="IPR009081">
    <property type="entry name" value="PP-bd_ACP"/>
</dbReference>
<evidence type="ECO:0000256" key="1">
    <source>
        <dbReference type="ARBA" id="ARBA00022450"/>
    </source>
</evidence>
<dbReference type="InterPro" id="IPR006162">
    <property type="entry name" value="Ppantetheine_attach_site"/>
</dbReference>
<dbReference type="Pfam" id="PF00550">
    <property type="entry name" value="PP-binding"/>
    <property type="match status" value="1"/>
</dbReference>
<keyword evidence="1" id="KW-0596">Phosphopantetheine</keyword>
<sequence length="89" mass="10147">MYTQINAQNKPRTASEIQGWLVSYLSKLLEIDADDIDTSIPFDRYGLDSSTAIGLTGDLEDWIGYKVDPTLLYDYPTIELIVKHLSEEY</sequence>
<accession>A0A367RI80</accession>
<dbReference type="InterPro" id="IPR020806">
    <property type="entry name" value="PKS_PP-bd"/>
</dbReference>
<gene>
    <name evidence="4" type="ORF">A6770_15980</name>
</gene>
<dbReference type="Proteomes" id="UP000252107">
    <property type="component" value="Unassembled WGS sequence"/>
</dbReference>
<dbReference type="Gene3D" id="1.10.1200.10">
    <property type="entry name" value="ACP-like"/>
    <property type="match status" value="1"/>
</dbReference>
<dbReference type="SMART" id="SM01294">
    <property type="entry name" value="PKS_PP_betabranch"/>
    <property type="match status" value="1"/>
</dbReference>
<organism evidence="4 5">
    <name type="scientific">Nostoc minutum NIES-26</name>
    <dbReference type="NCBI Taxonomy" id="1844469"/>
    <lineage>
        <taxon>Bacteria</taxon>
        <taxon>Bacillati</taxon>
        <taxon>Cyanobacteriota</taxon>
        <taxon>Cyanophyceae</taxon>
        <taxon>Nostocales</taxon>
        <taxon>Nostocaceae</taxon>
        <taxon>Nostoc</taxon>
    </lineage>
</organism>
<keyword evidence="5" id="KW-1185">Reference proteome</keyword>
<evidence type="ECO:0000313" key="5">
    <source>
        <dbReference type="Proteomes" id="UP000252107"/>
    </source>
</evidence>
<protein>
    <submittedName>
        <fullName evidence="4">Phosphopantetheine-binding protein</fullName>
    </submittedName>
</protein>
<evidence type="ECO:0000313" key="4">
    <source>
        <dbReference type="EMBL" id="RCJ35423.1"/>
    </source>
</evidence>
<dbReference type="AlphaFoldDB" id="A0A367RI80"/>
<reference evidence="4" key="1">
    <citation type="submission" date="2016-04" db="EMBL/GenBank/DDBJ databases">
        <authorList>
            <person name="Tabuchi Yagui T.R."/>
        </authorList>
    </citation>
    <scope>NUCLEOTIDE SEQUENCE [LARGE SCALE GENOMIC DNA]</scope>
    <source>
        <strain evidence="4">NIES-26</strain>
    </source>
</reference>